<dbReference type="InterPro" id="IPR001202">
    <property type="entry name" value="WW_dom"/>
</dbReference>
<feature type="domain" description="WW" evidence="3">
    <location>
        <begin position="605"/>
        <end position="631"/>
    </location>
</feature>
<keyword evidence="5" id="KW-1185">Reference proteome</keyword>
<protein>
    <recommendedName>
        <fullName evidence="3">WW domain-containing protein</fullName>
    </recommendedName>
</protein>
<feature type="compositionally biased region" description="Basic and acidic residues" evidence="2">
    <location>
        <begin position="849"/>
        <end position="862"/>
    </location>
</feature>
<sequence>MEYRCYIVGDAVTEPGALLRRLLYQPFPEAEERALKQQSLLFTRSEEAKGTNAYPMAVSLPSFQEARAASLTLPNPSMPSVDITVRFAAITDRCEFEQVMLRHYNFPSAGRGATRHPPHPSPSPISSCLDKVSSEGLSLPSSARSLALQAPPQAIVLTFNPFSMCSFSKLRVEWVSSLRVLRQQRQQLTFSAAQQQQHLKRTTSAVFNGSSAPASPLTPGYPVDSVESFPVVLLVATRMELMRDTMEATPPIHVPSLLEVTEVAQALQAQAYVEVGTSWDESIDVLRATIARACMGELANAPLVTYNAAYRARQTSVARAIEAVQADPYGEEDEEGGVDGGSIIASAPLTDAASSPAAMEGVSSSPSPRQSHGDGDAQREPEAPSKEEGCETEERQAPMKLRNMDEEQQVGQEDEKMQRTGKVADSTFDSNSASAPTACATAAPEERRERVTSELDAANAGARSADPVSFAERGEGAGEGERGNSERINMAEQPSGIAQESNPSEAPMSGRQLRRHLLTALAPLAVSDHKKPGVGCDGLQQGSAGLSPRPSPLNLAQATTAAAAAAAATSSTPVAEEGHETTPRHRKLRNASLSIATTQPSYSKWTCRRHPRTGRVFYVHRASRKSQYDCPGDYDGPPPPAATAASQVNADTPQHPQKELCERQPKCVEHLVEVAEEQADHFVLRDDPDKHTLGEAAPSALPGSRFGTGAGKLQEGVEVDKNRSLGSVEGQVTSGAMGSWCPRQQLQLRRTQAERLTHQVQQLRLQLERLRAQSEANAELKLKVATLRSELDDREQTFSARVAEQNQKLAKEVLDITVAVEELAALTATPPLLLSKGNGDATGTSNDSAEPHTVDHGLRGGEKAPLTGLARDIQQLEEDIKESMQGLQLALSRRDAELNALETLQHRRQFVAQRKREAEAEITTLLKRLVPVEEALLPLFDELTSVQDEARCLRDRVRDEEERHLAYERQRQRQLEAYVAERHSAEEQASKLDQLRLTRTRALEVHQESLRCLQLPSHIRPSEVLEENQRLRLGLESATGRAAEALLRSAEAVHLLALLARDVETTEKRIAARRVEERQRLVQAYDAAEMRRAEAVQKRYSSQVSNGTGYAVTAPRCSDDAQPSYPRTPTELLDKAVDAYAEAFEEWRLHDTRIATPLLESARRVVMGLQVLLRSIADALHSSDDHVNSLLRGDQHARGQPQPLCIERLQSEVAGIRRSAKERCREPLQALTQHIFALGKVLGVDASADAAGGAPASSAIVASGDRSTGPPHPPEVVCPPPAPYPIAQVESHEAALERGLWSTCDRLVARLPHLNESFIETYRSMRKPP</sequence>
<feature type="coiled-coil region" evidence="1">
    <location>
        <begin position="866"/>
        <end position="995"/>
    </location>
</feature>
<dbReference type="OrthoDB" id="251112at2759"/>
<organism evidence="4 5">
    <name type="scientific">Leptomonas seymouri</name>
    <dbReference type="NCBI Taxonomy" id="5684"/>
    <lineage>
        <taxon>Eukaryota</taxon>
        <taxon>Discoba</taxon>
        <taxon>Euglenozoa</taxon>
        <taxon>Kinetoplastea</taxon>
        <taxon>Metakinetoplastina</taxon>
        <taxon>Trypanosomatida</taxon>
        <taxon>Trypanosomatidae</taxon>
        <taxon>Leishmaniinae</taxon>
        <taxon>Leptomonas</taxon>
    </lineage>
</organism>
<comment type="caution">
    <text evidence="4">The sequence shown here is derived from an EMBL/GenBank/DDBJ whole genome shotgun (WGS) entry which is preliminary data.</text>
</comment>
<dbReference type="VEuPathDB" id="TriTrypDB:Lsey_0032_0130"/>
<accession>A0A0N0P7Q8</accession>
<evidence type="ECO:0000313" key="5">
    <source>
        <dbReference type="Proteomes" id="UP000038009"/>
    </source>
</evidence>
<feature type="region of interest" description="Disordered" evidence="2">
    <location>
        <begin position="832"/>
        <end position="865"/>
    </location>
</feature>
<evidence type="ECO:0000256" key="1">
    <source>
        <dbReference type="SAM" id="Coils"/>
    </source>
</evidence>
<dbReference type="SMART" id="SM00456">
    <property type="entry name" value="WW"/>
    <property type="match status" value="1"/>
</dbReference>
<dbReference type="OMA" id="RSAKERC"/>
<evidence type="ECO:0000313" key="4">
    <source>
        <dbReference type="EMBL" id="KPI89069.1"/>
    </source>
</evidence>
<feature type="compositionally biased region" description="Basic and acidic residues" evidence="2">
    <location>
        <begin position="371"/>
        <end position="405"/>
    </location>
</feature>
<feature type="region of interest" description="Disordered" evidence="2">
    <location>
        <begin position="350"/>
        <end position="514"/>
    </location>
</feature>
<dbReference type="PROSITE" id="PS01159">
    <property type="entry name" value="WW_DOMAIN_1"/>
    <property type="match status" value="1"/>
</dbReference>
<feature type="coiled-coil region" evidence="1">
    <location>
        <begin position="753"/>
        <end position="797"/>
    </location>
</feature>
<feature type="region of interest" description="Disordered" evidence="2">
    <location>
        <begin position="526"/>
        <end position="585"/>
    </location>
</feature>
<feature type="compositionally biased region" description="Low complexity" evidence="2">
    <location>
        <begin position="558"/>
        <end position="572"/>
    </location>
</feature>
<dbReference type="EMBL" id="LJSK01000032">
    <property type="protein sequence ID" value="KPI89069.1"/>
    <property type="molecule type" value="Genomic_DNA"/>
</dbReference>
<feature type="compositionally biased region" description="Basic and acidic residues" evidence="2">
    <location>
        <begin position="444"/>
        <end position="453"/>
    </location>
</feature>
<feature type="compositionally biased region" description="Low complexity" evidence="2">
    <location>
        <begin position="432"/>
        <end position="443"/>
    </location>
</feature>
<gene>
    <name evidence="4" type="ORF">ABL78_1805</name>
</gene>
<keyword evidence="1" id="KW-0175">Coiled coil</keyword>
<evidence type="ECO:0000256" key="2">
    <source>
        <dbReference type="SAM" id="MobiDB-lite"/>
    </source>
</evidence>
<feature type="compositionally biased region" description="Basic and acidic residues" evidence="2">
    <location>
        <begin position="472"/>
        <end position="485"/>
    </location>
</feature>
<reference evidence="4 5" key="1">
    <citation type="journal article" date="2015" name="PLoS Pathog.">
        <title>Leptomonas seymouri: Adaptations to the Dixenous Life Cycle Analyzed by Genome Sequencing, Transcriptome Profiling and Co-infection with Leishmania donovani.</title>
        <authorList>
            <person name="Kraeva N."/>
            <person name="Butenko A."/>
            <person name="Hlavacova J."/>
            <person name="Kostygov A."/>
            <person name="Myskova J."/>
            <person name="Grybchuk D."/>
            <person name="Lestinova T."/>
            <person name="Votypka J."/>
            <person name="Volf P."/>
            <person name="Opperdoes F."/>
            <person name="Flegontov P."/>
            <person name="Lukes J."/>
            <person name="Yurchenko V."/>
        </authorList>
    </citation>
    <scope>NUCLEOTIDE SEQUENCE [LARGE SCALE GENOMIC DNA]</scope>
    <source>
        <strain evidence="4 5">ATCC 30220</strain>
    </source>
</reference>
<name>A0A0N0P7Q8_LEPSE</name>
<proteinExistence type="predicted"/>
<dbReference type="Proteomes" id="UP000038009">
    <property type="component" value="Unassembled WGS sequence"/>
</dbReference>
<evidence type="ECO:0000259" key="3">
    <source>
        <dbReference type="PROSITE" id="PS01159"/>
    </source>
</evidence>